<comment type="caution">
    <text evidence="1">The sequence shown here is derived from an EMBL/GenBank/DDBJ whole genome shotgun (WGS) entry which is preliminary data.</text>
</comment>
<organism evidence="1 2">
    <name type="scientific">Periplaneta americana</name>
    <name type="common">American cockroach</name>
    <name type="synonym">Blatta americana</name>
    <dbReference type="NCBI Taxonomy" id="6978"/>
    <lineage>
        <taxon>Eukaryota</taxon>
        <taxon>Metazoa</taxon>
        <taxon>Ecdysozoa</taxon>
        <taxon>Arthropoda</taxon>
        <taxon>Hexapoda</taxon>
        <taxon>Insecta</taxon>
        <taxon>Pterygota</taxon>
        <taxon>Neoptera</taxon>
        <taxon>Polyneoptera</taxon>
        <taxon>Dictyoptera</taxon>
        <taxon>Blattodea</taxon>
        <taxon>Blattoidea</taxon>
        <taxon>Blattidae</taxon>
        <taxon>Blattinae</taxon>
        <taxon>Periplaneta</taxon>
    </lineage>
</organism>
<keyword evidence="2" id="KW-1185">Reference proteome</keyword>
<accession>A0ABQ8TQ75</accession>
<dbReference type="EMBL" id="JAJSOF020000005">
    <property type="protein sequence ID" value="KAJ4448008.1"/>
    <property type="molecule type" value="Genomic_DNA"/>
</dbReference>
<gene>
    <name evidence="1" type="ORF">ANN_10018</name>
</gene>
<evidence type="ECO:0000313" key="1">
    <source>
        <dbReference type="EMBL" id="KAJ4448008.1"/>
    </source>
</evidence>
<protein>
    <recommendedName>
        <fullName evidence="3">HTH psq-type domain-containing protein</fullName>
    </recommendedName>
</protein>
<evidence type="ECO:0008006" key="3">
    <source>
        <dbReference type="Google" id="ProtNLM"/>
    </source>
</evidence>
<name>A0ABQ8TQ75_PERAM</name>
<dbReference type="Proteomes" id="UP001148838">
    <property type="component" value="Unassembled WGS sequence"/>
</dbReference>
<dbReference type="PANTHER" id="PTHR47326:SF1">
    <property type="entry name" value="HTH PSQ-TYPE DOMAIN-CONTAINING PROTEIN"/>
    <property type="match status" value="1"/>
</dbReference>
<dbReference type="PANTHER" id="PTHR47326">
    <property type="entry name" value="TRANSPOSABLE ELEMENT TC3 TRANSPOSASE-LIKE PROTEIN"/>
    <property type="match status" value="1"/>
</dbReference>
<evidence type="ECO:0000313" key="2">
    <source>
        <dbReference type="Proteomes" id="UP001148838"/>
    </source>
</evidence>
<proteinExistence type="predicted"/>
<reference evidence="1 2" key="1">
    <citation type="journal article" date="2022" name="Allergy">
        <title>Genome assembly and annotation of Periplaneta americana reveal a comprehensive cockroach allergen profile.</title>
        <authorList>
            <person name="Wang L."/>
            <person name="Xiong Q."/>
            <person name="Saelim N."/>
            <person name="Wang L."/>
            <person name="Nong W."/>
            <person name="Wan A.T."/>
            <person name="Shi M."/>
            <person name="Liu X."/>
            <person name="Cao Q."/>
            <person name="Hui J.H.L."/>
            <person name="Sookrung N."/>
            <person name="Leung T.F."/>
            <person name="Tungtrongchitr A."/>
            <person name="Tsui S.K.W."/>
        </authorList>
    </citation>
    <scope>NUCLEOTIDE SEQUENCE [LARGE SCALE GENOMIC DNA]</scope>
    <source>
        <strain evidence="1">PWHHKU_190912</strain>
    </source>
</reference>
<sequence length="217" mass="24728">MAGLWEGGNEPADFLKAICQSRDTGANEQDSCCEVRLAVGSGPSWLDFFEVFFNYQVNISIKKWHDTFLATGSVLKHGGGRRTSDEIVANVQAAYERSPRKSLRRASRELQVPKSTLQRIVHKRLKLYAYKMQLMQRLEPDDKPKRVEFALLHTGSMTFVRLYTTCSLAVVLRHSDLRERIIEAIGSIPEDMLQHAWQEIVHRLDIVTVTAEAQVEI</sequence>